<gene>
    <name evidence="1" type="ORF">EV182_000824</name>
</gene>
<name>A0ACC1HH40_9FUNG</name>
<protein>
    <submittedName>
        <fullName evidence="1">Uncharacterized protein</fullName>
    </submittedName>
</protein>
<comment type="caution">
    <text evidence="1">The sequence shown here is derived from an EMBL/GenBank/DDBJ whole genome shotgun (WGS) entry which is preliminary data.</text>
</comment>
<organism evidence="1 2">
    <name type="scientific">Spiromyces aspiralis</name>
    <dbReference type="NCBI Taxonomy" id="68401"/>
    <lineage>
        <taxon>Eukaryota</taxon>
        <taxon>Fungi</taxon>
        <taxon>Fungi incertae sedis</taxon>
        <taxon>Zoopagomycota</taxon>
        <taxon>Kickxellomycotina</taxon>
        <taxon>Kickxellomycetes</taxon>
        <taxon>Kickxellales</taxon>
        <taxon>Kickxellaceae</taxon>
        <taxon>Spiromyces</taxon>
    </lineage>
</organism>
<dbReference type="Proteomes" id="UP001145114">
    <property type="component" value="Unassembled WGS sequence"/>
</dbReference>
<accession>A0ACC1HH40</accession>
<reference evidence="1" key="1">
    <citation type="submission" date="2022-06" db="EMBL/GenBank/DDBJ databases">
        <title>Phylogenomic reconstructions and comparative analyses of Kickxellomycotina fungi.</title>
        <authorList>
            <person name="Reynolds N.K."/>
            <person name="Stajich J.E."/>
            <person name="Barry K."/>
            <person name="Grigoriev I.V."/>
            <person name="Crous P."/>
            <person name="Smith M.E."/>
        </authorList>
    </citation>
    <scope>NUCLEOTIDE SEQUENCE</scope>
    <source>
        <strain evidence="1">RSA 2271</strain>
    </source>
</reference>
<evidence type="ECO:0000313" key="2">
    <source>
        <dbReference type="Proteomes" id="UP001145114"/>
    </source>
</evidence>
<proteinExistence type="predicted"/>
<keyword evidence="2" id="KW-1185">Reference proteome</keyword>
<sequence>MDLELIREYLYGLDLEAYLKASTNRTPSPGQEVWPSHVEDAFLEAVRIFATVGQRKYQIDSQEVDDRPAELLGRNDIISRYIFLKTNEFRARKQVSSHIQVWAHCKKPPSNHEMNVEAFNEVQKIFRHHYSRPTTKFDDLRPADNGASSKKSRRKVHTVPSATLSSIMDIHYNEQQQQHKVPFRFNCVSPTSQHYHQPVNSHYKSPFVPLHRPQYRPPLDFSESLGVSTTTPFVDPLAQFNVATPVGSKACNKFQALGKRRVPSLLPEDTITNSVAMDCKPISAPMALDIFSVPWPLDPNTMTAVIATNTSTADSNNKVYPHGNSGSVSLTSMPPPLATGASRCVGAGCNADAARMSDDYHSVQLLTASAISTTATSDVPLDSKDRFDMQPQSTLTSGPGQDNGFLVYPGTSLPTTAINPATAIAHMTSSVPAASTAAAAATATPSFTIASGLFDCFSASSTHQNHRRASTTADSLFSPGIMPNWCVDSLLSDISLGSSSSSTNIESSMVDRSTTVDNISIRNRSNSADDLQTLPNLVLSNSTPSPSSIGLSDDRHNNDNRRHQADYPCIGSTGGNWLNILTALQENLEPRVC</sequence>
<evidence type="ECO:0000313" key="1">
    <source>
        <dbReference type="EMBL" id="KAJ1675666.1"/>
    </source>
</evidence>
<dbReference type="EMBL" id="JAMZIH010005212">
    <property type="protein sequence ID" value="KAJ1675666.1"/>
    <property type="molecule type" value="Genomic_DNA"/>
</dbReference>